<evidence type="ECO:0008006" key="3">
    <source>
        <dbReference type="Google" id="ProtNLM"/>
    </source>
</evidence>
<dbReference type="SUPFAM" id="SSF51197">
    <property type="entry name" value="Clavaminate synthase-like"/>
    <property type="match status" value="1"/>
</dbReference>
<organism evidence="1 2">
    <name type="scientific">Verruconis gallopava</name>
    <dbReference type="NCBI Taxonomy" id="253628"/>
    <lineage>
        <taxon>Eukaryota</taxon>
        <taxon>Fungi</taxon>
        <taxon>Dikarya</taxon>
        <taxon>Ascomycota</taxon>
        <taxon>Pezizomycotina</taxon>
        <taxon>Dothideomycetes</taxon>
        <taxon>Pleosporomycetidae</taxon>
        <taxon>Venturiales</taxon>
        <taxon>Sympoventuriaceae</taxon>
        <taxon>Verruconis</taxon>
    </lineage>
</organism>
<protein>
    <recommendedName>
        <fullName evidence="3">Fe2OG dioxygenase domain-containing protein</fullName>
    </recommendedName>
</protein>
<dbReference type="HOGENOM" id="CLU_063278_0_0_1"/>
<sequence>MGVNGEIYEPPPGPPPNYPRSYAIDVARQLQPQGWCILSLGSHPHEIYGHDRTYERYPHVWPAIEDLLAASKEFFALEADEKEKFLTRDGSEEGYSSIKGEKEFITLRRDDADHCPDVLRAPAKNAWNAVFGVLNEWMKGIEKVLELPPSSLTRYTEPCLEMDHHARATMLRLFKYENDGAKLVAEPHMDLGLLSLVVGDTPGLEVWDTSITVDGKLQPGWHPIERNFEKGMATLMAGRQLQYLSRSRFNPGGHRVMSYGGNSRLIPKNLETLSPSRTRRLLNRLSLGKPKLPIKEKYRYSIVFVLRAHEPVHIDYPLLESPGFSFEDEDQNIRTAGELFQRLKRAHFNINIGIKEREQQKKKILADRVSSAIRAPEHEGVTSM</sequence>
<evidence type="ECO:0000313" key="2">
    <source>
        <dbReference type="Proteomes" id="UP000053259"/>
    </source>
</evidence>
<accession>A0A0D1XQ94</accession>
<dbReference type="InParanoid" id="A0A0D1XQ94"/>
<dbReference type="VEuPathDB" id="FungiDB:PV09_03957"/>
<dbReference type="Proteomes" id="UP000053259">
    <property type="component" value="Unassembled WGS sequence"/>
</dbReference>
<evidence type="ECO:0000313" key="1">
    <source>
        <dbReference type="EMBL" id="KIW04766.1"/>
    </source>
</evidence>
<dbReference type="InterPro" id="IPR027443">
    <property type="entry name" value="IPNS-like_sf"/>
</dbReference>
<gene>
    <name evidence="1" type="ORF">PV09_03957</name>
</gene>
<dbReference type="EMBL" id="KN847539">
    <property type="protein sequence ID" value="KIW04766.1"/>
    <property type="molecule type" value="Genomic_DNA"/>
</dbReference>
<proteinExistence type="predicted"/>
<reference evidence="1 2" key="1">
    <citation type="submission" date="2015-01" db="EMBL/GenBank/DDBJ databases">
        <title>The Genome Sequence of Ochroconis gallopava CBS43764.</title>
        <authorList>
            <consortium name="The Broad Institute Genomics Platform"/>
            <person name="Cuomo C."/>
            <person name="de Hoog S."/>
            <person name="Gorbushina A."/>
            <person name="Stielow B."/>
            <person name="Teixiera M."/>
            <person name="Abouelleil A."/>
            <person name="Chapman S.B."/>
            <person name="Priest M."/>
            <person name="Young S.K."/>
            <person name="Wortman J."/>
            <person name="Nusbaum C."/>
            <person name="Birren B."/>
        </authorList>
    </citation>
    <scope>NUCLEOTIDE SEQUENCE [LARGE SCALE GENOMIC DNA]</scope>
    <source>
        <strain evidence="1 2">CBS 43764</strain>
    </source>
</reference>
<dbReference type="OrthoDB" id="288590at2759"/>
<dbReference type="GeneID" id="27311930"/>
<name>A0A0D1XQ94_9PEZI</name>
<dbReference type="STRING" id="253628.A0A0D1XQ94"/>
<dbReference type="AlphaFoldDB" id="A0A0D1XQ94"/>
<dbReference type="Gene3D" id="2.60.120.330">
    <property type="entry name" value="B-lactam Antibiotic, Isopenicillin N Synthase, Chain"/>
    <property type="match status" value="1"/>
</dbReference>
<dbReference type="RefSeq" id="XP_016214635.1">
    <property type="nucleotide sequence ID" value="XM_016357231.1"/>
</dbReference>
<keyword evidence="2" id="KW-1185">Reference proteome</keyword>